<dbReference type="KEGG" id="parq:DSM112329_00316"/>
<name>A0AAU7APH0_9ACTN</name>
<dbReference type="EMBL" id="CP114014">
    <property type="protein sequence ID" value="XAY03498.1"/>
    <property type="molecule type" value="Genomic_DNA"/>
</dbReference>
<dbReference type="PANTHER" id="PTHR34297">
    <property type="entry name" value="HYPOTHETICAL CYTOSOLIC PROTEIN-RELATED"/>
    <property type="match status" value="1"/>
</dbReference>
<evidence type="ECO:0000256" key="1">
    <source>
        <dbReference type="ARBA" id="ARBA00005721"/>
    </source>
</evidence>
<dbReference type="InterPro" id="IPR005531">
    <property type="entry name" value="Asp23"/>
</dbReference>
<gene>
    <name evidence="3" type="ORF">DSM112329_00316</name>
</gene>
<evidence type="ECO:0000313" key="3">
    <source>
        <dbReference type="EMBL" id="XAY03498.1"/>
    </source>
</evidence>
<protein>
    <recommendedName>
        <fullName evidence="4">Asp23/Gls24 family envelope stress response protein</fullName>
    </recommendedName>
</protein>
<reference evidence="3" key="1">
    <citation type="submission" date="2022-12" db="EMBL/GenBank/DDBJ databases">
        <title>Paraconexibacter alkalitolerans sp. nov. and Baekduia alba sp. nov., isolated from soil and emended description of the genera Paraconexibacter (Chun et al., 2020) and Baekduia (An et al., 2020).</title>
        <authorList>
            <person name="Vieira S."/>
            <person name="Huber K.J."/>
            <person name="Geppert A."/>
            <person name="Wolf J."/>
            <person name="Neumann-Schaal M."/>
            <person name="Muesken M."/>
            <person name="Overmann J."/>
        </authorList>
    </citation>
    <scope>NUCLEOTIDE SEQUENCE</scope>
    <source>
        <strain evidence="3">AEG42_29</strain>
    </source>
</reference>
<sequence length="152" mass="15916">MAQTATEPDTEKTPATGGAVARRASLEADLGRTSIADVVVTKIAGIAAREINGVHDLGGTAARTIGAVTSRLPVGDERARGVNVEVGEREAAVDLTIRIEYGESIPKVATAVRENVVKRIEGITGLKVTEVNIAVDDLWFPGDSQDEGARVQ</sequence>
<dbReference type="AlphaFoldDB" id="A0AAU7APH0"/>
<dbReference type="Pfam" id="PF03780">
    <property type="entry name" value="Asp23"/>
    <property type="match status" value="1"/>
</dbReference>
<dbReference type="RefSeq" id="WP_354700054.1">
    <property type="nucleotide sequence ID" value="NZ_CP114014.1"/>
</dbReference>
<proteinExistence type="inferred from homology"/>
<accession>A0AAU7APH0</accession>
<comment type="similarity">
    <text evidence="1">Belongs to the asp23 family.</text>
</comment>
<evidence type="ECO:0000256" key="2">
    <source>
        <dbReference type="SAM" id="MobiDB-lite"/>
    </source>
</evidence>
<evidence type="ECO:0008006" key="4">
    <source>
        <dbReference type="Google" id="ProtNLM"/>
    </source>
</evidence>
<feature type="region of interest" description="Disordered" evidence="2">
    <location>
        <begin position="1"/>
        <end position="21"/>
    </location>
</feature>
<organism evidence="3">
    <name type="scientific">Paraconexibacter sp. AEG42_29</name>
    <dbReference type="NCBI Taxonomy" id="2997339"/>
    <lineage>
        <taxon>Bacteria</taxon>
        <taxon>Bacillati</taxon>
        <taxon>Actinomycetota</taxon>
        <taxon>Thermoleophilia</taxon>
        <taxon>Solirubrobacterales</taxon>
        <taxon>Paraconexibacteraceae</taxon>
        <taxon>Paraconexibacter</taxon>
    </lineage>
</organism>
<dbReference type="PANTHER" id="PTHR34297:SF3">
    <property type="entry name" value="ALKALINE SHOCK PROTEIN 23"/>
    <property type="match status" value="1"/>
</dbReference>